<dbReference type="Proteomes" id="UP001472866">
    <property type="component" value="Chromosome 04"/>
</dbReference>
<accession>A0AAX4P5J0</accession>
<gene>
    <name evidence="2" type="ORF">HKI87_04g31650</name>
</gene>
<evidence type="ECO:0000256" key="1">
    <source>
        <dbReference type="SAM" id="MobiDB-lite"/>
    </source>
</evidence>
<proteinExistence type="predicted"/>
<evidence type="ECO:0000313" key="3">
    <source>
        <dbReference type="Proteomes" id="UP001472866"/>
    </source>
</evidence>
<keyword evidence="3" id="KW-1185">Reference proteome</keyword>
<evidence type="ECO:0000313" key="2">
    <source>
        <dbReference type="EMBL" id="WZN61630.1"/>
    </source>
</evidence>
<dbReference type="EMBL" id="CP151504">
    <property type="protein sequence ID" value="WZN61630.1"/>
    <property type="molecule type" value="Genomic_DNA"/>
</dbReference>
<dbReference type="AlphaFoldDB" id="A0AAX4P5J0"/>
<name>A0AAX4P5J0_9CHLO</name>
<reference evidence="2 3" key="1">
    <citation type="submission" date="2024-03" db="EMBL/GenBank/DDBJ databases">
        <title>Complete genome sequence of the green alga Chloropicon roscoffensis RCC1871.</title>
        <authorList>
            <person name="Lemieux C."/>
            <person name="Pombert J.-F."/>
            <person name="Otis C."/>
            <person name="Turmel M."/>
        </authorList>
    </citation>
    <scope>NUCLEOTIDE SEQUENCE [LARGE SCALE GENOMIC DNA]</scope>
    <source>
        <strain evidence="2 3">RCC1871</strain>
    </source>
</reference>
<sequence length="94" mass="10185">MMDDPTTPGAADVRRRSLVASTSESPLAFPSPFTPHPALRLSDPSTPPTTKGLLPRWDVGTSPAESMASSTDEEADEGLLLDYYYNALWFRSVA</sequence>
<organism evidence="2 3">
    <name type="scientific">Chloropicon roscoffensis</name>
    <dbReference type="NCBI Taxonomy" id="1461544"/>
    <lineage>
        <taxon>Eukaryota</taxon>
        <taxon>Viridiplantae</taxon>
        <taxon>Chlorophyta</taxon>
        <taxon>Chloropicophyceae</taxon>
        <taxon>Chloropicales</taxon>
        <taxon>Chloropicaceae</taxon>
        <taxon>Chloropicon</taxon>
    </lineage>
</organism>
<protein>
    <submittedName>
        <fullName evidence="2">Uncharacterized protein</fullName>
    </submittedName>
</protein>
<feature type="region of interest" description="Disordered" evidence="1">
    <location>
        <begin position="1"/>
        <end position="74"/>
    </location>
</feature>